<keyword evidence="3" id="KW-1185">Reference proteome</keyword>
<dbReference type="InterPro" id="IPR013978">
    <property type="entry name" value="MEKHLA"/>
</dbReference>
<evidence type="ECO:0000313" key="2">
    <source>
        <dbReference type="EMBL" id="MBD2149864.1"/>
    </source>
</evidence>
<reference evidence="2" key="1">
    <citation type="journal article" date="2015" name="ISME J.">
        <title>Draft Genome Sequence of Streptomyces incarnatus NRRL8089, which Produces the Nucleoside Antibiotic Sinefungin.</title>
        <authorList>
            <person name="Oshima K."/>
            <person name="Hattori M."/>
            <person name="Shimizu H."/>
            <person name="Fukuda K."/>
            <person name="Nemoto M."/>
            <person name="Inagaki K."/>
            <person name="Tamura T."/>
        </authorList>
    </citation>
    <scope>NUCLEOTIDE SEQUENCE</scope>
    <source>
        <strain evidence="2">FACHB-1277</strain>
    </source>
</reference>
<reference evidence="2" key="2">
    <citation type="submission" date="2020-08" db="EMBL/GenBank/DDBJ databases">
        <authorList>
            <person name="Chen M."/>
            <person name="Teng W."/>
            <person name="Zhao L."/>
            <person name="Hu C."/>
            <person name="Zhou Y."/>
            <person name="Han B."/>
            <person name="Song L."/>
            <person name="Shu W."/>
        </authorList>
    </citation>
    <scope>NUCLEOTIDE SEQUENCE</scope>
    <source>
        <strain evidence="2">FACHB-1277</strain>
    </source>
</reference>
<comment type="caution">
    <text evidence="2">The sequence shown here is derived from an EMBL/GenBank/DDBJ whole genome shotgun (WGS) entry which is preliminary data.</text>
</comment>
<proteinExistence type="predicted"/>
<gene>
    <name evidence="2" type="ORF">H6F44_06960</name>
</gene>
<organism evidence="2 3">
    <name type="scientific">Pseudanabaena cinerea FACHB-1277</name>
    <dbReference type="NCBI Taxonomy" id="2949581"/>
    <lineage>
        <taxon>Bacteria</taxon>
        <taxon>Bacillati</taxon>
        <taxon>Cyanobacteriota</taxon>
        <taxon>Cyanophyceae</taxon>
        <taxon>Pseudanabaenales</taxon>
        <taxon>Pseudanabaenaceae</taxon>
        <taxon>Pseudanabaena</taxon>
        <taxon>Pseudanabaena cinerea</taxon>
    </lineage>
</organism>
<dbReference type="AlphaFoldDB" id="A0A926URN4"/>
<feature type="domain" description="MEKHLA" evidence="1">
    <location>
        <begin position="14"/>
        <end position="161"/>
    </location>
</feature>
<name>A0A926URN4_9CYAN</name>
<dbReference type="Proteomes" id="UP000631421">
    <property type="component" value="Unassembled WGS sequence"/>
</dbReference>
<dbReference type="SUPFAM" id="SSF55785">
    <property type="entry name" value="PYP-like sensor domain (PAS domain)"/>
    <property type="match status" value="1"/>
</dbReference>
<dbReference type="InterPro" id="IPR035965">
    <property type="entry name" value="PAS-like_dom_sf"/>
</dbReference>
<sequence>MDLSSPWLQADLIQHIQRLLYSFQHWTGYPLINISDNISDRLSPIEVANLLFQADFVIVSHGTEADPILNYGNQKALELWQMDWQTFTATPSRYTAEPMERSERAQLLAQAQAQGYISNYRGVRIASNGDRFYINAAIIWNVIDQDGSLWGQAATFKDWQFL</sequence>
<dbReference type="RefSeq" id="WP_190350239.1">
    <property type="nucleotide sequence ID" value="NZ_JACJPY010000014.1"/>
</dbReference>
<dbReference type="Pfam" id="PF08670">
    <property type="entry name" value="MEKHLA"/>
    <property type="match status" value="1"/>
</dbReference>
<evidence type="ECO:0000259" key="1">
    <source>
        <dbReference type="Pfam" id="PF08670"/>
    </source>
</evidence>
<dbReference type="EMBL" id="JACJPY010000014">
    <property type="protein sequence ID" value="MBD2149864.1"/>
    <property type="molecule type" value="Genomic_DNA"/>
</dbReference>
<evidence type="ECO:0000313" key="3">
    <source>
        <dbReference type="Proteomes" id="UP000631421"/>
    </source>
</evidence>
<accession>A0A926URN4</accession>
<protein>
    <submittedName>
        <fullName evidence="2">MEKHLA domain-containing protein</fullName>
    </submittedName>
</protein>